<dbReference type="EMBL" id="RBIM01000005">
    <property type="protein sequence ID" value="RKQ96068.1"/>
    <property type="molecule type" value="Genomic_DNA"/>
</dbReference>
<comment type="caution">
    <text evidence="3">The sequence shown here is derived from an EMBL/GenBank/DDBJ whole genome shotgun (WGS) entry which is preliminary data.</text>
</comment>
<gene>
    <name evidence="3" type="ORF">C7435_2320</name>
</gene>
<organism evidence="3 4">
    <name type="scientific">Maricaulis maris</name>
    <dbReference type="NCBI Taxonomy" id="74318"/>
    <lineage>
        <taxon>Bacteria</taxon>
        <taxon>Pseudomonadati</taxon>
        <taxon>Pseudomonadota</taxon>
        <taxon>Alphaproteobacteria</taxon>
        <taxon>Maricaulales</taxon>
        <taxon>Maricaulaceae</taxon>
        <taxon>Maricaulis</taxon>
    </lineage>
</organism>
<protein>
    <submittedName>
        <fullName evidence="3">Uncharacterized protein</fullName>
    </submittedName>
</protein>
<dbReference type="AlphaFoldDB" id="A0A495D2R5"/>
<feature type="region of interest" description="Disordered" evidence="1">
    <location>
        <begin position="189"/>
        <end position="210"/>
    </location>
</feature>
<evidence type="ECO:0000313" key="3">
    <source>
        <dbReference type="EMBL" id="RKQ96068.1"/>
    </source>
</evidence>
<keyword evidence="2" id="KW-0812">Transmembrane</keyword>
<feature type="transmembrane region" description="Helical" evidence="2">
    <location>
        <begin position="12"/>
        <end position="29"/>
    </location>
</feature>
<proteinExistence type="predicted"/>
<evidence type="ECO:0000256" key="2">
    <source>
        <dbReference type="SAM" id="Phobius"/>
    </source>
</evidence>
<dbReference type="Proteomes" id="UP000273675">
    <property type="component" value="Unassembled WGS sequence"/>
</dbReference>
<keyword evidence="2" id="KW-0472">Membrane</keyword>
<evidence type="ECO:0000313" key="4">
    <source>
        <dbReference type="Proteomes" id="UP000273675"/>
    </source>
</evidence>
<sequence length="210" mass="22431">MWRWLTNNHQTLTGVGAMLVGVAALFVAWDQGRVMRAQQHGAVVPVLQLDGFVSSTPDLRSVGLRVVNNGVGPAMIESVSLRRRGVVSDNFDALIALLPVGFDRSWSSVNGRALAPGGEVEPVMFMWERGSLSEDELGALLAEWQHWSVEACYCSVFNRCWTSSSGNAGRSPVRSCPAVDVDPFERIGVAGGPNGGQASRIATGAEVPVP</sequence>
<accession>A0A495D2R5</accession>
<reference evidence="3 4" key="1">
    <citation type="submission" date="2018-10" db="EMBL/GenBank/DDBJ databases">
        <title>Genomic Encyclopedia of Type Strains, Phase IV (KMG-IV): sequencing the most valuable type-strain genomes for metagenomic binning, comparative biology and taxonomic classification.</title>
        <authorList>
            <person name="Goeker M."/>
        </authorList>
    </citation>
    <scope>NUCLEOTIDE SEQUENCE [LARGE SCALE GENOMIC DNA]</scope>
    <source>
        <strain evidence="3 4">DSM 4734</strain>
    </source>
</reference>
<dbReference type="OrthoDB" id="1492993at2"/>
<evidence type="ECO:0000256" key="1">
    <source>
        <dbReference type="SAM" id="MobiDB-lite"/>
    </source>
</evidence>
<dbReference type="RefSeq" id="WP_121211632.1">
    <property type="nucleotide sequence ID" value="NZ_RBIM01000005.1"/>
</dbReference>
<keyword evidence="2" id="KW-1133">Transmembrane helix</keyword>
<name>A0A495D2R5_9PROT</name>